<dbReference type="InterPro" id="IPR054236">
    <property type="entry name" value="DUF6963"/>
</dbReference>
<dbReference type="InterPro" id="IPR055683">
    <property type="entry name" value="DUF7259"/>
</dbReference>
<gene>
    <name evidence="3" type="ORF">ACFO5X_18000</name>
</gene>
<evidence type="ECO:0000313" key="4">
    <source>
        <dbReference type="Proteomes" id="UP001595973"/>
    </source>
</evidence>
<dbReference type="EMBL" id="JBHSGI010000024">
    <property type="protein sequence ID" value="MFC4670462.1"/>
    <property type="molecule type" value="Genomic_DNA"/>
</dbReference>
<organism evidence="3 4">
    <name type="scientific">Seohaeicola nanhaiensis</name>
    <dbReference type="NCBI Taxonomy" id="1387282"/>
    <lineage>
        <taxon>Bacteria</taxon>
        <taxon>Pseudomonadati</taxon>
        <taxon>Pseudomonadota</taxon>
        <taxon>Alphaproteobacteria</taxon>
        <taxon>Rhodobacterales</taxon>
        <taxon>Roseobacteraceae</taxon>
        <taxon>Seohaeicola</taxon>
    </lineage>
</organism>
<sequence>MTIGIAAYGSGAGRAVLNGVLATEVLGCGSIGGFVVVSFLDDQGLHRQFSGQRGGIAALGAYDGLTEARCAAVISSGPDRPEPLSQFLAGDGMALVTGHRLPQRPGASGKPLNLSALERIRHGQAPQDAVRAELDENAEADCGLIAVTSDGRIGFANSARVRRRADLIEAYRSEHGRGYALLGNSIHFNRPRQTVTAIGDLIWSTLAGNNSGCFLAQLARPVPVSAADEDRIDLDETGDVLRIARADPWWPASPGVVTVVYSRTPVWQGGRQVGTCITEVFARLDGETASPDPSRQTRFAVERS</sequence>
<proteinExistence type="predicted"/>
<evidence type="ECO:0000259" key="2">
    <source>
        <dbReference type="Pfam" id="PF23920"/>
    </source>
</evidence>
<feature type="domain" description="DUF7259" evidence="2">
    <location>
        <begin position="222"/>
        <end position="286"/>
    </location>
</feature>
<dbReference type="Pfam" id="PF22288">
    <property type="entry name" value="DUF6963"/>
    <property type="match status" value="1"/>
</dbReference>
<dbReference type="Proteomes" id="UP001595973">
    <property type="component" value="Unassembled WGS sequence"/>
</dbReference>
<feature type="domain" description="DUF6963" evidence="1">
    <location>
        <begin position="2"/>
        <end position="209"/>
    </location>
</feature>
<dbReference type="Pfam" id="PF23920">
    <property type="entry name" value="DUF7259"/>
    <property type="match status" value="1"/>
</dbReference>
<dbReference type="RefSeq" id="WP_380719478.1">
    <property type="nucleotide sequence ID" value="NZ_JBHSGI010000024.1"/>
</dbReference>
<name>A0ABV9KK66_9RHOB</name>
<evidence type="ECO:0000313" key="3">
    <source>
        <dbReference type="EMBL" id="MFC4670462.1"/>
    </source>
</evidence>
<evidence type="ECO:0000259" key="1">
    <source>
        <dbReference type="Pfam" id="PF22288"/>
    </source>
</evidence>
<accession>A0ABV9KK66</accession>
<comment type="caution">
    <text evidence="3">The sequence shown here is derived from an EMBL/GenBank/DDBJ whole genome shotgun (WGS) entry which is preliminary data.</text>
</comment>
<keyword evidence="4" id="KW-1185">Reference proteome</keyword>
<protein>
    <submittedName>
        <fullName evidence="3">DUF6963 family protein</fullName>
    </submittedName>
</protein>
<reference evidence="4" key="1">
    <citation type="journal article" date="2019" name="Int. J. Syst. Evol. Microbiol.">
        <title>The Global Catalogue of Microorganisms (GCM) 10K type strain sequencing project: providing services to taxonomists for standard genome sequencing and annotation.</title>
        <authorList>
            <consortium name="The Broad Institute Genomics Platform"/>
            <consortium name="The Broad Institute Genome Sequencing Center for Infectious Disease"/>
            <person name="Wu L."/>
            <person name="Ma J."/>
        </authorList>
    </citation>
    <scope>NUCLEOTIDE SEQUENCE [LARGE SCALE GENOMIC DNA]</scope>
    <source>
        <strain evidence="4">CGMCC 4.7283</strain>
    </source>
</reference>